<evidence type="ECO:0000256" key="4">
    <source>
        <dbReference type="ARBA" id="ARBA00022723"/>
    </source>
</evidence>
<dbReference type="InterPro" id="IPR000092">
    <property type="entry name" value="Polyprenyl_synt"/>
</dbReference>
<proteinExistence type="inferred from homology"/>
<evidence type="ECO:0000256" key="5">
    <source>
        <dbReference type="ARBA" id="ARBA00022842"/>
    </source>
</evidence>
<evidence type="ECO:0000313" key="7">
    <source>
        <dbReference type="EMBL" id="CAA9479879.1"/>
    </source>
</evidence>
<keyword evidence="5" id="KW-0460">Magnesium</keyword>
<dbReference type="PROSITE" id="PS00723">
    <property type="entry name" value="POLYPRENYL_SYNTHASE_1"/>
    <property type="match status" value="1"/>
</dbReference>
<name>A0A6J4RXG1_9ACTN</name>
<sequence>MSSAEAVAALVEAGGAHVPRLMDALERRLAELARGHGEVLGRHAGATIAAGGKRLRPLLVFLAAGPDSADEEMLLRAGVAIELVHSATLVHDDVLDRAALRRGRPTVMATAGPAMATATGDLLFSRAFAELALNRRAEQVRVLSDASNALAQGELLQRADAWDAGTTRERYLRRCDLKTARLFAAACRLGAQHAGHPEDPLGEFGRRIGLAFQLLDDVLDVSGPAETTGKHRGTDLLDGTVTLPLIIARERDPGLARLDLRTIDSPDRAEATCDAIAASGALESAREMALDMVAAAKDGLPLLPAQQRAALELVADGVVDRYS</sequence>
<protein>
    <recommendedName>
        <fullName evidence="8">Polyprenyl synthetase family protein</fullName>
    </recommendedName>
</protein>
<evidence type="ECO:0000256" key="3">
    <source>
        <dbReference type="ARBA" id="ARBA00022679"/>
    </source>
</evidence>
<dbReference type="SUPFAM" id="SSF48576">
    <property type="entry name" value="Terpenoid synthases"/>
    <property type="match status" value="1"/>
</dbReference>
<dbReference type="CDD" id="cd00685">
    <property type="entry name" value="Trans_IPPS_HT"/>
    <property type="match status" value="1"/>
</dbReference>
<gene>
    <name evidence="7" type="ORF">AVDCRST_MAG38-1943</name>
</gene>
<keyword evidence="3 6" id="KW-0808">Transferase</keyword>
<comment type="similarity">
    <text evidence="2 6">Belongs to the FPP/GGPP synthase family.</text>
</comment>
<dbReference type="EMBL" id="CADCVJ010000162">
    <property type="protein sequence ID" value="CAA9479879.1"/>
    <property type="molecule type" value="Genomic_DNA"/>
</dbReference>
<dbReference type="Pfam" id="PF00348">
    <property type="entry name" value="polyprenyl_synt"/>
    <property type="match status" value="1"/>
</dbReference>
<accession>A0A6J4RXG1</accession>
<reference evidence="7" key="1">
    <citation type="submission" date="2020-02" db="EMBL/GenBank/DDBJ databases">
        <authorList>
            <person name="Meier V. D."/>
        </authorList>
    </citation>
    <scope>NUCLEOTIDE SEQUENCE</scope>
    <source>
        <strain evidence="7">AVDCRST_MAG38</strain>
    </source>
</reference>
<evidence type="ECO:0000256" key="2">
    <source>
        <dbReference type="ARBA" id="ARBA00006706"/>
    </source>
</evidence>
<evidence type="ECO:0000256" key="6">
    <source>
        <dbReference type="RuleBase" id="RU004466"/>
    </source>
</evidence>
<dbReference type="PROSITE" id="PS00444">
    <property type="entry name" value="POLYPRENYL_SYNTHASE_2"/>
    <property type="match status" value="1"/>
</dbReference>
<evidence type="ECO:0000256" key="1">
    <source>
        <dbReference type="ARBA" id="ARBA00001946"/>
    </source>
</evidence>
<dbReference type="GO" id="GO:0008299">
    <property type="term" value="P:isoprenoid biosynthetic process"/>
    <property type="evidence" value="ECO:0007669"/>
    <property type="project" value="InterPro"/>
</dbReference>
<dbReference type="PANTHER" id="PTHR12001">
    <property type="entry name" value="GERANYLGERANYL PYROPHOSPHATE SYNTHASE"/>
    <property type="match status" value="1"/>
</dbReference>
<dbReference type="PANTHER" id="PTHR12001:SF69">
    <property type="entry name" value="ALL TRANS-POLYPRENYL-DIPHOSPHATE SYNTHASE PDSS1"/>
    <property type="match status" value="1"/>
</dbReference>
<comment type="cofactor">
    <cofactor evidence="1">
        <name>Mg(2+)</name>
        <dbReference type="ChEBI" id="CHEBI:18420"/>
    </cofactor>
</comment>
<organism evidence="7">
    <name type="scientific">uncultured Solirubrobacteraceae bacterium</name>
    <dbReference type="NCBI Taxonomy" id="1162706"/>
    <lineage>
        <taxon>Bacteria</taxon>
        <taxon>Bacillati</taxon>
        <taxon>Actinomycetota</taxon>
        <taxon>Thermoleophilia</taxon>
        <taxon>Solirubrobacterales</taxon>
        <taxon>Solirubrobacteraceae</taxon>
        <taxon>environmental samples</taxon>
    </lineage>
</organism>
<evidence type="ECO:0008006" key="8">
    <source>
        <dbReference type="Google" id="ProtNLM"/>
    </source>
</evidence>
<dbReference type="GO" id="GO:0046872">
    <property type="term" value="F:metal ion binding"/>
    <property type="evidence" value="ECO:0007669"/>
    <property type="project" value="UniProtKB-KW"/>
</dbReference>
<keyword evidence="4" id="KW-0479">Metal-binding</keyword>
<dbReference type="InterPro" id="IPR008949">
    <property type="entry name" value="Isoprenoid_synthase_dom_sf"/>
</dbReference>
<dbReference type="GO" id="GO:0004659">
    <property type="term" value="F:prenyltransferase activity"/>
    <property type="evidence" value="ECO:0007669"/>
    <property type="project" value="InterPro"/>
</dbReference>
<dbReference type="InterPro" id="IPR033749">
    <property type="entry name" value="Polyprenyl_synt_CS"/>
</dbReference>
<dbReference type="Gene3D" id="1.10.600.10">
    <property type="entry name" value="Farnesyl Diphosphate Synthase"/>
    <property type="match status" value="1"/>
</dbReference>
<dbReference type="SFLD" id="SFLDS00005">
    <property type="entry name" value="Isoprenoid_Synthase_Type_I"/>
    <property type="match status" value="1"/>
</dbReference>
<dbReference type="AlphaFoldDB" id="A0A6J4RXG1"/>